<gene>
    <name evidence="3" type="ORF">JYU34_003663</name>
</gene>
<feature type="transmembrane region" description="Helical" evidence="1">
    <location>
        <begin position="298"/>
        <end position="318"/>
    </location>
</feature>
<keyword evidence="1" id="KW-1133">Transmembrane helix</keyword>
<feature type="transmembrane region" description="Helical" evidence="1">
    <location>
        <begin position="194"/>
        <end position="218"/>
    </location>
</feature>
<sequence length="1661" mass="189173">MVTIFFSIAFRRLWRLLLLEIFLALLLIGLSIIVSRPIFLTPVRETAEPALKTEDIIQALDKDTYLGYAPAEEPYESIMKKAAEYLQIPVRGAKSITELEDSLYLNYSRSEGVETGNNFWKFKIRSRASPGAFVQTYKEVTDELQQQLGSGLLAAQVAVSQAVLQRAAPGANYEVRLQPMPESPLTQEVAVKRALVWMLLCLALALLPPVLDTVALVASETNNGFKRALCLRDVDFSVIYLGWLSYAFFTTLPVCMITAIYLIFTFRWIKLWSTFLFVMSYQLVMLMMAFILTMFHDTAAMACIWVASMVVAQMFICLQFAHYNFGFLSMFLQVFMPPMGLSNAMHSFALLQIGRGESTTLDSTPIYVTNWCWVLVSILYFGVLMMMQRTLGRQRAIRGQVPWKSLFKWKKAAPQLHHVYVPTGKEREPLQEVDELVAKAISFNNVSKTSMGAVHLQDVTLDIYRGEYSMLYAERIQKSTPRTLEDLITGLTLPDEGTINILGRRLDGSSVVAPHMLGYCPHAISLLPDLTVQEHLYLFIAISMWNESSYFMEEYAHIRQQRLLAECGLEAVALVKISQLSTYYQAQVCWALAMLLEPRVVFIPNFTDKPVYVKVIIDKILQYQKHLTIVQTCISSIRLEYADRVFIFDHHRLIFGGTPAYMYFKYGRQYRVRLNLTGHRSEQHDENMSDLVKRIRAAGGSISIKFRTLLICRLPVSPTDSIEDLLRHLKENARQYGIKAVHLHLPDSEEICRRAISESTKTVRNKPASKNSMEALHIITRYPTWTRAKGSFGKHFKYTGFKFFACHKNYIFAFLFTLLSSILLGVLMGQSLTVHPAELAARAGVATEQDQLLTVEAARQRTTVVLRASSTPAALDVANAYIMSDERSGDNGHVTYTSLNSTDSLTEYLMIQAIHSPQQYVYKYAYGMEVEEVQTAGGTKLIVEAKYSPFHVDRHGAARSLARVYMALLRHYTDTLDANIHVVNKPLSMDKKPWLLDEAIPPFLIQVLMLLTVSHVLLLPSLENGLIRHTQRHAINFSPFQYWAALYLWDLILFMIMIVMISGIIFVIMHIVVPWYKFGPSDYLVIPTILVAYGVGAIPLAYLFSLGHNPTMNLLLYIIINFICGETTFLSAFFVVYNVDWIEYVLYMLSPQFTVFYAFLKIKLIFLNNGECMIFSKDLICQMKPLQKCCSKCGVLQACFEKKSYFTFKGGVLQDIIALIVAGTVYFTILMLWEYWIIKKIINKVLTDWIFPGRIVIHEQMPGLIEEKRKVMEKVYQLKDRDVPTTNPFGEYLLVNGVSLKQHGLFSLTNIYLGVGRGGALAVSGIGRHGRVALCELLAGYRLPTGGDALIMSKYSLWRNPHKYSQHVSLCCGRTPLPPWLAVRHALELIAVLRGISRKAVKGIVRNYIDALDLSDQAHMQVRFLSHYDRQKFHFLTAVIAAPPVIVLDEYVSQHQSVAVREAIYSILYHLSKRGHAVIVAASTVRLNLPVSDRLAIILNGNIYDIDHIDRLIHMYGTEGFIVVVHLKNDVDVATMFAEYFDSFHINDATEVLVNVQVYDAGLDWAEVFSRMERLQSHHHDVYSYIITSIPIDFIYNSIILKETWNSLTLTPYPCIFKRIFSRGGRKRQPTPELVDNLKTFDPKYSVKYLNELPWSVVFHK</sequence>
<keyword evidence="1" id="KW-0812">Transmembrane</keyword>
<feature type="domain" description="ABC transporter" evidence="2">
    <location>
        <begin position="1293"/>
        <end position="1525"/>
    </location>
</feature>
<dbReference type="Gene3D" id="3.40.50.300">
    <property type="entry name" value="P-loop containing nucleotide triphosphate hydrolases"/>
    <property type="match status" value="2"/>
</dbReference>
<feature type="transmembrane region" description="Helical" evidence="1">
    <location>
        <begin position="238"/>
        <end position="264"/>
    </location>
</feature>
<feature type="domain" description="ABC transporter" evidence="2">
    <location>
        <begin position="441"/>
        <end position="675"/>
    </location>
</feature>
<dbReference type="InterPro" id="IPR003439">
    <property type="entry name" value="ABC_transporter-like_ATP-bd"/>
</dbReference>
<reference evidence="3 4" key="1">
    <citation type="submission" date="2021-06" db="EMBL/GenBank/DDBJ databases">
        <title>A haploid diamondback moth (Plutella xylostella L.) genome assembly resolves 31 chromosomes and identifies a diamide resistance mutation.</title>
        <authorList>
            <person name="Ward C.M."/>
            <person name="Perry K.D."/>
            <person name="Baker G."/>
            <person name="Powis K."/>
            <person name="Heckel D.G."/>
            <person name="Baxter S.W."/>
        </authorList>
    </citation>
    <scope>NUCLEOTIDE SEQUENCE [LARGE SCALE GENOMIC DNA]</scope>
    <source>
        <strain evidence="3 4">LV</strain>
        <tissue evidence="3">Single pupa</tissue>
    </source>
</reference>
<keyword evidence="4" id="KW-1185">Reference proteome</keyword>
<feature type="transmembrane region" description="Helical" evidence="1">
    <location>
        <begin position="1141"/>
        <end position="1160"/>
    </location>
</feature>
<feature type="transmembrane region" description="Helical" evidence="1">
    <location>
        <begin position="366"/>
        <end position="387"/>
    </location>
</feature>
<evidence type="ECO:0000313" key="3">
    <source>
        <dbReference type="EMBL" id="KAG7310836.1"/>
    </source>
</evidence>
<dbReference type="InterPro" id="IPR026082">
    <property type="entry name" value="ABCA"/>
</dbReference>
<feature type="transmembrane region" description="Helical" evidence="1">
    <location>
        <begin position="271"/>
        <end position="292"/>
    </location>
</feature>
<organism evidence="3 4">
    <name type="scientific">Plutella xylostella</name>
    <name type="common">Diamondback moth</name>
    <name type="synonym">Plutella maculipennis</name>
    <dbReference type="NCBI Taxonomy" id="51655"/>
    <lineage>
        <taxon>Eukaryota</taxon>
        <taxon>Metazoa</taxon>
        <taxon>Ecdysozoa</taxon>
        <taxon>Arthropoda</taxon>
        <taxon>Hexapoda</taxon>
        <taxon>Insecta</taxon>
        <taxon>Pterygota</taxon>
        <taxon>Neoptera</taxon>
        <taxon>Endopterygota</taxon>
        <taxon>Lepidoptera</taxon>
        <taxon>Glossata</taxon>
        <taxon>Ditrysia</taxon>
        <taxon>Yponomeutoidea</taxon>
        <taxon>Plutellidae</taxon>
        <taxon>Plutella</taxon>
    </lineage>
</organism>
<evidence type="ECO:0000256" key="1">
    <source>
        <dbReference type="SAM" id="Phobius"/>
    </source>
</evidence>
<feature type="transmembrane region" description="Helical" evidence="1">
    <location>
        <begin position="810"/>
        <end position="829"/>
    </location>
</feature>
<dbReference type="EMBL" id="JAHIBW010000005">
    <property type="protein sequence ID" value="KAG7310836.1"/>
    <property type="molecule type" value="Genomic_DNA"/>
</dbReference>
<feature type="transmembrane region" description="Helical" evidence="1">
    <location>
        <begin position="325"/>
        <end position="346"/>
    </location>
</feature>
<dbReference type="Proteomes" id="UP000823941">
    <property type="component" value="Chromosome 5"/>
</dbReference>
<dbReference type="SUPFAM" id="SSF52540">
    <property type="entry name" value="P-loop containing nucleoside triphosphate hydrolases"/>
    <property type="match status" value="2"/>
</dbReference>
<evidence type="ECO:0000259" key="2">
    <source>
        <dbReference type="PROSITE" id="PS50893"/>
    </source>
</evidence>
<keyword evidence="1" id="KW-0472">Membrane</keyword>
<feature type="transmembrane region" description="Helical" evidence="1">
    <location>
        <begin position="1003"/>
        <end position="1022"/>
    </location>
</feature>
<feature type="transmembrane region" description="Helical" evidence="1">
    <location>
        <begin position="12"/>
        <end position="34"/>
    </location>
</feature>
<feature type="transmembrane region" description="Helical" evidence="1">
    <location>
        <begin position="1212"/>
        <end position="1236"/>
    </location>
</feature>
<dbReference type="PANTHER" id="PTHR19229:SF241">
    <property type="entry name" value="ABC TRANSPORTER DOMAIN-CONTAINING PROTEIN"/>
    <property type="match status" value="1"/>
</dbReference>
<feature type="transmembrane region" description="Helical" evidence="1">
    <location>
        <begin position="1083"/>
        <end position="1102"/>
    </location>
</feature>
<protein>
    <recommendedName>
        <fullName evidence="2">ABC transporter domain-containing protein</fullName>
    </recommendedName>
</protein>
<feature type="transmembrane region" description="Helical" evidence="1">
    <location>
        <begin position="1114"/>
        <end position="1135"/>
    </location>
</feature>
<dbReference type="Pfam" id="PF00005">
    <property type="entry name" value="ABC_tran"/>
    <property type="match status" value="1"/>
</dbReference>
<dbReference type="InterPro" id="IPR027417">
    <property type="entry name" value="P-loop_NTPase"/>
</dbReference>
<name>A0ABQ7R0K9_PLUXY</name>
<dbReference type="PROSITE" id="PS50893">
    <property type="entry name" value="ABC_TRANSPORTER_2"/>
    <property type="match status" value="2"/>
</dbReference>
<comment type="caution">
    <text evidence="3">The sequence shown here is derived from an EMBL/GenBank/DDBJ whole genome shotgun (WGS) entry which is preliminary data.</text>
</comment>
<dbReference type="PANTHER" id="PTHR19229">
    <property type="entry name" value="ATP-BINDING CASSETTE TRANSPORTER SUBFAMILY A ABCA"/>
    <property type="match status" value="1"/>
</dbReference>
<feature type="transmembrane region" description="Helical" evidence="1">
    <location>
        <begin position="1043"/>
        <end position="1071"/>
    </location>
</feature>
<accession>A0ABQ7R0K9</accession>
<proteinExistence type="predicted"/>
<evidence type="ECO:0000313" key="4">
    <source>
        <dbReference type="Proteomes" id="UP000823941"/>
    </source>
</evidence>